<sequence>MSKEMEYFIFLLEQYARYKSSTANKILEKWDALNITQKIFDSYWRYHTEAIENAFAEIDKWSEK</sequence>
<evidence type="ECO:0000313" key="2">
    <source>
        <dbReference type="Proteomes" id="UP000245523"/>
    </source>
</evidence>
<accession>A0ABX5LPG3</accession>
<reference evidence="1 2" key="1">
    <citation type="submission" date="2018-05" db="EMBL/GenBank/DDBJ databases">
        <title>Animal gut microbial communities from fecal samples from Wisconsin, USA.</title>
        <authorList>
            <person name="Neumann A."/>
        </authorList>
    </citation>
    <scope>NUCLEOTIDE SEQUENCE [LARGE SCALE GENOMIC DNA]</scope>
    <source>
        <strain evidence="1 2">UWS4</strain>
    </source>
</reference>
<organism evidence="1 2">
    <name type="scientific">Hallerella porci</name>
    <dbReference type="NCBI Taxonomy" id="1945871"/>
    <lineage>
        <taxon>Bacteria</taxon>
        <taxon>Pseudomonadati</taxon>
        <taxon>Fibrobacterota</taxon>
        <taxon>Fibrobacteria</taxon>
        <taxon>Fibrobacterales</taxon>
        <taxon>Fibrobacteraceae</taxon>
        <taxon>Hallerella</taxon>
    </lineage>
</organism>
<comment type="caution">
    <text evidence="1">The sequence shown here is derived from an EMBL/GenBank/DDBJ whole genome shotgun (WGS) entry which is preliminary data.</text>
</comment>
<gene>
    <name evidence="1" type="ORF">B0H50_10213</name>
</gene>
<dbReference type="EMBL" id="QGHD01000002">
    <property type="protein sequence ID" value="PWL03842.1"/>
    <property type="molecule type" value="Genomic_DNA"/>
</dbReference>
<name>A0ABX5LPG3_9BACT</name>
<proteinExistence type="predicted"/>
<dbReference type="InterPro" id="IPR024269">
    <property type="entry name" value="DUF3791"/>
</dbReference>
<keyword evidence="2" id="KW-1185">Reference proteome</keyword>
<evidence type="ECO:0000313" key="1">
    <source>
        <dbReference type="EMBL" id="PWL03842.1"/>
    </source>
</evidence>
<dbReference type="Pfam" id="PF12668">
    <property type="entry name" value="DUF3791"/>
    <property type="match status" value="1"/>
</dbReference>
<protein>
    <submittedName>
        <fullName evidence="1">Uncharacterized protein DUF3791</fullName>
    </submittedName>
</protein>
<dbReference type="Proteomes" id="UP000245523">
    <property type="component" value="Unassembled WGS sequence"/>
</dbReference>
<dbReference type="RefSeq" id="WP_106197643.1">
    <property type="nucleotide sequence ID" value="NZ_JAXEIU010000011.1"/>
</dbReference>